<evidence type="ECO:0000313" key="2">
    <source>
        <dbReference type="Proteomes" id="UP000308600"/>
    </source>
</evidence>
<proteinExistence type="predicted"/>
<feature type="non-terminal residue" evidence="1">
    <location>
        <position position="1"/>
    </location>
</feature>
<dbReference type="EMBL" id="ML208507">
    <property type="protein sequence ID" value="TFK63745.1"/>
    <property type="molecule type" value="Genomic_DNA"/>
</dbReference>
<evidence type="ECO:0000313" key="1">
    <source>
        <dbReference type="EMBL" id="TFK63745.1"/>
    </source>
</evidence>
<dbReference type="Proteomes" id="UP000308600">
    <property type="component" value="Unassembled WGS sequence"/>
</dbReference>
<reference evidence="1 2" key="1">
    <citation type="journal article" date="2019" name="Nat. Ecol. Evol.">
        <title>Megaphylogeny resolves global patterns of mushroom evolution.</title>
        <authorList>
            <person name="Varga T."/>
            <person name="Krizsan K."/>
            <person name="Foldi C."/>
            <person name="Dima B."/>
            <person name="Sanchez-Garcia M."/>
            <person name="Sanchez-Ramirez S."/>
            <person name="Szollosi G.J."/>
            <person name="Szarkandi J.G."/>
            <person name="Papp V."/>
            <person name="Albert L."/>
            <person name="Andreopoulos W."/>
            <person name="Angelini C."/>
            <person name="Antonin V."/>
            <person name="Barry K.W."/>
            <person name="Bougher N.L."/>
            <person name="Buchanan P."/>
            <person name="Buyck B."/>
            <person name="Bense V."/>
            <person name="Catcheside P."/>
            <person name="Chovatia M."/>
            <person name="Cooper J."/>
            <person name="Damon W."/>
            <person name="Desjardin D."/>
            <person name="Finy P."/>
            <person name="Geml J."/>
            <person name="Haridas S."/>
            <person name="Hughes K."/>
            <person name="Justo A."/>
            <person name="Karasinski D."/>
            <person name="Kautmanova I."/>
            <person name="Kiss B."/>
            <person name="Kocsube S."/>
            <person name="Kotiranta H."/>
            <person name="LaButti K.M."/>
            <person name="Lechner B.E."/>
            <person name="Liimatainen K."/>
            <person name="Lipzen A."/>
            <person name="Lukacs Z."/>
            <person name="Mihaltcheva S."/>
            <person name="Morgado L.N."/>
            <person name="Niskanen T."/>
            <person name="Noordeloos M.E."/>
            <person name="Ohm R.A."/>
            <person name="Ortiz-Santana B."/>
            <person name="Ovrebo C."/>
            <person name="Racz N."/>
            <person name="Riley R."/>
            <person name="Savchenko A."/>
            <person name="Shiryaev A."/>
            <person name="Soop K."/>
            <person name="Spirin V."/>
            <person name="Szebenyi C."/>
            <person name="Tomsovsky M."/>
            <person name="Tulloss R.E."/>
            <person name="Uehling J."/>
            <person name="Grigoriev I.V."/>
            <person name="Vagvolgyi C."/>
            <person name="Papp T."/>
            <person name="Martin F.M."/>
            <person name="Miettinen O."/>
            <person name="Hibbett D.S."/>
            <person name="Nagy L.G."/>
        </authorList>
    </citation>
    <scope>NUCLEOTIDE SEQUENCE [LARGE SCALE GENOMIC DNA]</scope>
    <source>
        <strain evidence="1 2">NL-1719</strain>
    </source>
</reference>
<gene>
    <name evidence="1" type="ORF">BDN72DRAFT_775555</name>
</gene>
<protein>
    <submittedName>
        <fullName evidence="1">Uncharacterized protein</fullName>
    </submittedName>
</protein>
<name>A0ACD3ADC0_9AGAR</name>
<accession>A0ACD3ADC0</accession>
<keyword evidence="2" id="KW-1185">Reference proteome</keyword>
<organism evidence="1 2">
    <name type="scientific">Pluteus cervinus</name>
    <dbReference type="NCBI Taxonomy" id="181527"/>
    <lineage>
        <taxon>Eukaryota</taxon>
        <taxon>Fungi</taxon>
        <taxon>Dikarya</taxon>
        <taxon>Basidiomycota</taxon>
        <taxon>Agaricomycotina</taxon>
        <taxon>Agaricomycetes</taxon>
        <taxon>Agaricomycetidae</taxon>
        <taxon>Agaricales</taxon>
        <taxon>Pluteineae</taxon>
        <taxon>Pluteaceae</taxon>
        <taxon>Pluteus</taxon>
    </lineage>
</organism>
<sequence>DHLNATYITEDNTPLYRVEMPHHFTGGTATVKKLIPDFDEGHTGQHDRNDRYAHLGQVEFHMIESSVIHYGGEEWKTSQHFTKEGKVWRWSVLGRDRKFTGPDGKEYVWILGLANCKLVLNDEEQSVVARLHVERQGILHRPSSAKFEITELGTAIQDVIFMTFVYIEKIRVDMEKTAKRGGTGGDI</sequence>